<dbReference type="PANTHER" id="PTHR46708">
    <property type="entry name" value="TENASCIN"/>
    <property type="match status" value="1"/>
</dbReference>
<accession>A0ABX8H0J9</accession>
<evidence type="ECO:0000313" key="6">
    <source>
        <dbReference type="Proteomes" id="UP000682802"/>
    </source>
</evidence>
<gene>
    <name evidence="5" type="ORF">KM029_09295</name>
</gene>
<keyword evidence="1" id="KW-0677">Repeat</keyword>
<dbReference type="PROSITE" id="PS50853">
    <property type="entry name" value="FN3"/>
    <property type="match status" value="1"/>
</dbReference>
<dbReference type="Gene3D" id="2.60.120.290">
    <property type="entry name" value="Spermadhesin, CUB domain"/>
    <property type="match status" value="2"/>
</dbReference>
<dbReference type="InterPro" id="IPR003961">
    <property type="entry name" value="FN3_dom"/>
</dbReference>
<dbReference type="SUPFAM" id="SSF49265">
    <property type="entry name" value="Fibronectin type III"/>
    <property type="match status" value="2"/>
</dbReference>
<evidence type="ECO:0000256" key="1">
    <source>
        <dbReference type="ARBA" id="ARBA00022737"/>
    </source>
</evidence>
<evidence type="ECO:0000313" key="5">
    <source>
        <dbReference type="EMBL" id="QWG09122.1"/>
    </source>
</evidence>
<dbReference type="EMBL" id="CP076128">
    <property type="protein sequence ID" value="QWG09122.1"/>
    <property type="molecule type" value="Genomic_DNA"/>
</dbReference>
<evidence type="ECO:0000259" key="3">
    <source>
        <dbReference type="PROSITE" id="PS01180"/>
    </source>
</evidence>
<dbReference type="RefSeq" id="WP_144073026.1">
    <property type="nucleotide sequence ID" value="NZ_CP076128.1"/>
</dbReference>
<evidence type="ECO:0008006" key="7">
    <source>
        <dbReference type="Google" id="ProtNLM"/>
    </source>
</evidence>
<dbReference type="PROSITE" id="PS01180">
    <property type="entry name" value="CUB"/>
    <property type="match status" value="1"/>
</dbReference>
<dbReference type="SMART" id="SM00042">
    <property type="entry name" value="CUB"/>
    <property type="match status" value="2"/>
</dbReference>
<sequence length="1385" mass="160093">MTIYHLTTIVALFLFGWTNINAQSTKEYCTPQLDASSEWIDRVIVNGKVIQTDQPTNYNYSNAETILLKFGADYSLKLVPGFYNLNSFYEAWSVYIDYNNDGDFNDNNEFIFSVKPTKGAIEKNFKIKENVLDGSYRMRIVMQYNSIPYECETSGYGACKDLEIEIKGASNLTLTPQKITKSSVVLESNDSRSWKEVLMWDNNGNEHIYTFNEKDKTILDLEPNTIYFLKGKRYSDNNYSIISSFITSETDSSHKIIDGGTLNLSTPITLTDASDFGEVYSNNLKDKYSIHLENDSLVIGMKVNYCQLQNYKDYLVVYNSPEFSSNTLDYFLTGDLDKGKTFFTSSSSAYLYFYTNSSKQYEGISLTLFSAIKNENQQFEIAEITSKSVEIEWKNKNKEKYFLEVQNVAKNKFYAFNTTDSTIVIDQLDKESIYKIKIRKEGYAFSREKEFSTKSEAPLLNYISDNTDQSFITSWVSPKTDFHLEVYQENNLIHSFSVSENVFEVVDLENDTNYKIRVRSDDSEWSEFKETRTLNSAIINMSTDTIKQEQFTYTDPNGINGHYQNNQSILQVVKPLNEHYVVTFQPIDFYFENGYDFLKIYNGQDQLLGVLTGNSRDQLMHQIISNDSTGQLKFYFESDYSSNGLGWEANIKSLRRPPKIINQQSTQNSILIEWEKIFSTDQFEVIIYDNFGVLDSLITSDNKILFDELLEDYEYSYSVSLLNGADGERKKILTTATPPIIDKVYEYSTLVELFFEETDKARNKIIEVFENDKLIYNILSSSNRIQLYDLNPNVEYKFRARYVNSLFSDWKSFYINQNNIKEKIRLSKTDTDLQRVLSGEIDIIFESSKLEEDPYIYFNLQGYKNKYNVADQSSNFLVSKYKMVWNEGLKFYFYRLSLTEINELIPNTDSLIGLNIKIHNKEINYQTNEKLLHYPFMINNVSEVFQGDSILELNIQNLDLVKAILLNGDSINFDKINTSKAKIILPELLATTNQKITIINDDFYDKINFDVSGELKLNVPNYSILEKENKIYLLLNKVYGCSNYEFIIKNEFTQDSDTINFSKHGEHKLAVPLLETNYSIYGRAVYNSINKYSEWGEIMHFYAPRITYQNPVVQIDAVTTNAIMLSWDKIKDAELYQIDVLSADSVYSLNTNSTTYNLTELLDSTVYSIRVSTVYKNNEKQLSTYFNVNTLAIEEVEEEAEGETETIKDEISIQLDAFTENTYQISYSTDILYDSLKIAICEDSSFSKSTFSFEEYHQSGAFNLIIDADNKRYIRVKGLIADQEKTEWSNIIVVEPVVTSLETTLLKQIYLIGSDPSLKIEYLKISKTPVSVIKFLIYDSKATLISEGILESDKIPINKNTLQQGMYHIVLIENNKKTHLSFIIQ</sequence>
<proteinExistence type="predicted"/>
<feature type="domain" description="Fibronectin type-III" evidence="4">
    <location>
        <begin position="1107"/>
        <end position="1193"/>
    </location>
</feature>
<protein>
    <recommendedName>
        <fullName evidence="7">T9SS type A sorting domain-containing protein</fullName>
    </recommendedName>
</protein>
<reference evidence="5 6" key="1">
    <citation type="submission" date="2021-05" db="EMBL/GenBank/DDBJ databases">
        <title>Comparative genomic studies on the polysaccharide-degrading batcterial strains of the Flammeovirga genus.</title>
        <authorList>
            <person name="Zewei F."/>
            <person name="Zheng Z."/>
            <person name="Yu L."/>
            <person name="Ruyue G."/>
            <person name="Yanhong M."/>
            <person name="Yuanyuan C."/>
            <person name="Jingyan G."/>
            <person name="Wenjun H."/>
        </authorList>
    </citation>
    <scope>NUCLEOTIDE SEQUENCE [LARGE SCALE GENOMIC DNA]</scope>
    <source>
        <strain evidence="5 6">YS10</strain>
    </source>
</reference>
<keyword evidence="6" id="KW-1185">Reference proteome</keyword>
<feature type="domain" description="CUB" evidence="3">
    <location>
        <begin position="542"/>
        <end position="654"/>
    </location>
</feature>
<name>A0ABX8H0J9_9BACT</name>
<dbReference type="SMART" id="SM00060">
    <property type="entry name" value="FN3"/>
    <property type="match status" value="4"/>
</dbReference>
<dbReference type="PANTHER" id="PTHR46708:SF2">
    <property type="entry name" value="FIBRONECTIN TYPE-III DOMAIN-CONTAINING PROTEIN"/>
    <property type="match status" value="1"/>
</dbReference>
<dbReference type="InterPro" id="IPR045474">
    <property type="entry name" value="GEVED"/>
</dbReference>
<dbReference type="Proteomes" id="UP000682802">
    <property type="component" value="Chromosome 1"/>
</dbReference>
<dbReference type="CDD" id="cd00063">
    <property type="entry name" value="FN3"/>
    <property type="match status" value="2"/>
</dbReference>
<dbReference type="InterPro" id="IPR035914">
    <property type="entry name" value="Sperma_CUB_dom_sf"/>
</dbReference>
<dbReference type="Pfam" id="PF20009">
    <property type="entry name" value="GEVED"/>
    <property type="match status" value="1"/>
</dbReference>
<dbReference type="InterPro" id="IPR013783">
    <property type="entry name" value="Ig-like_fold"/>
</dbReference>
<dbReference type="Gene3D" id="2.60.40.10">
    <property type="entry name" value="Immunoglobulins"/>
    <property type="match status" value="1"/>
</dbReference>
<dbReference type="Pfam" id="PF00041">
    <property type="entry name" value="fn3"/>
    <property type="match status" value="1"/>
</dbReference>
<dbReference type="InterPro" id="IPR050991">
    <property type="entry name" value="ECM_Regulatory_Proteins"/>
</dbReference>
<evidence type="ECO:0000256" key="2">
    <source>
        <dbReference type="ARBA" id="ARBA00023157"/>
    </source>
</evidence>
<dbReference type="SUPFAM" id="SSF49854">
    <property type="entry name" value="Spermadhesin, CUB domain"/>
    <property type="match status" value="2"/>
</dbReference>
<keyword evidence="2" id="KW-1015">Disulfide bond</keyword>
<evidence type="ECO:0000259" key="4">
    <source>
        <dbReference type="PROSITE" id="PS50853"/>
    </source>
</evidence>
<dbReference type="InterPro" id="IPR000859">
    <property type="entry name" value="CUB_dom"/>
</dbReference>
<organism evidence="5 6">
    <name type="scientific">Flammeovirga kamogawensis</name>
    <dbReference type="NCBI Taxonomy" id="373891"/>
    <lineage>
        <taxon>Bacteria</taxon>
        <taxon>Pseudomonadati</taxon>
        <taxon>Bacteroidota</taxon>
        <taxon>Cytophagia</taxon>
        <taxon>Cytophagales</taxon>
        <taxon>Flammeovirgaceae</taxon>
        <taxon>Flammeovirga</taxon>
    </lineage>
</organism>
<dbReference type="InterPro" id="IPR036116">
    <property type="entry name" value="FN3_sf"/>
</dbReference>